<proteinExistence type="predicted"/>
<reference evidence="5" key="1">
    <citation type="submission" date="2019-03" db="EMBL/GenBank/DDBJ databases">
        <authorList>
            <person name="Hao L."/>
        </authorList>
    </citation>
    <scope>NUCLEOTIDE SEQUENCE</scope>
</reference>
<keyword evidence="1" id="KW-0813">Transport</keyword>
<keyword evidence="5" id="KW-0378">Hydrolase</keyword>
<evidence type="ECO:0000256" key="2">
    <source>
        <dbReference type="ARBA" id="ARBA00022741"/>
    </source>
</evidence>
<dbReference type="InterPro" id="IPR027417">
    <property type="entry name" value="P-loop_NTPase"/>
</dbReference>
<accession>A0A485M084</accession>
<dbReference type="PANTHER" id="PTHR43553:SF25">
    <property type="entry name" value="ABC-TYPE COBALT TRANSPORT SYSTEM, ATPASE COMPONENT"/>
    <property type="match status" value="1"/>
</dbReference>
<dbReference type="InterPro" id="IPR003439">
    <property type="entry name" value="ABC_transporter-like_ATP-bd"/>
</dbReference>
<protein>
    <submittedName>
        <fullName evidence="5">Energy-coupling factor transporter ATP-binding protein EcfA1</fullName>
        <ecNumber evidence="5">3.6.3.-</ecNumber>
    </submittedName>
</protein>
<dbReference type="InterPro" id="IPR050095">
    <property type="entry name" value="ECF_ABC_transporter_ATP-bd"/>
</dbReference>
<dbReference type="GO" id="GO:0042626">
    <property type="term" value="F:ATPase-coupled transmembrane transporter activity"/>
    <property type="evidence" value="ECO:0007669"/>
    <property type="project" value="TreeGrafter"/>
</dbReference>
<name>A0A485M084_9ZZZZ</name>
<organism evidence="5">
    <name type="scientific">anaerobic digester metagenome</name>
    <dbReference type="NCBI Taxonomy" id="1263854"/>
    <lineage>
        <taxon>unclassified sequences</taxon>
        <taxon>metagenomes</taxon>
        <taxon>ecological metagenomes</taxon>
    </lineage>
</organism>
<sequence length="116" mass="13183">MRERVAFYLDYFELKDYADVFPLHLSQGEKQRLAIAAVLANEPLFLVLDEPTVGLDAYRKRLLEDYLKKISRSGRGMVLVSHDTAFVDRVAERVVILEKGRVIEDSGRKGKAADEA</sequence>
<dbReference type="GO" id="GO:0016887">
    <property type="term" value="F:ATP hydrolysis activity"/>
    <property type="evidence" value="ECO:0007669"/>
    <property type="project" value="InterPro"/>
</dbReference>
<keyword evidence="2" id="KW-0547">Nucleotide-binding</keyword>
<dbReference type="GO" id="GO:0005524">
    <property type="term" value="F:ATP binding"/>
    <property type="evidence" value="ECO:0007669"/>
    <property type="project" value="UniProtKB-KW"/>
</dbReference>
<dbReference type="AlphaFoldDB" id="A0A485M084"/>
<dbReference type="SUPFAM" id="SSF52540">
    <property type="entry name" value="P-loop containing nucleoside triphosphate hydrolases"/>
    <property type="match status" value="1"/>
</dbReference>
<evidence type="ECO:0000259" key="4">
    <source>
        <dbReference type="Pfam" id="PF00005"/>
    </source>
</evidence>
<dbReference type="EC" id="3.6.3.-" evidence="5"/>
<keyword evidence="3 5" id="KW-0067">ATP-binding</keyword>
<gene>
    <name evidence="5" type="ORF">SCFA_2630003</name>
</gene>
<dbReference type="Pfam" id="PF00005">
    <property type="entry name" value="ABC_tran"/>
    <property type="match status" value="1"/>
</dbReference>
<evidence type="ECO:0000256" key="3">
    <source>
        <dbReference type="ARBA" id="ARBA00022840"/>
    </source>
</evidence>
<dbReference type="GO" id="GO:0043190">
    <property type="term" value="C:ATP-binding cassette (ABC) transporter complex"/>
    <property type="evidence" value="ECO:0007669"/>
    <property type="project" value="TreeGrafter"/>
</dbReference>
<feature type="domain" description="ABC transporter" evidence="4">
    <location>
        <begin position="2"/>
        <end position="52"/>
    </location>
</feature>
<evidence type="ECO:0000313" key="5">
    <source>
        <dbReference type="EMBL" id="VFU14755.1"/>
    </source>
</evidence>
<dbReference type="EMBL" id="CAADRN010000183">
    <property type="protein sequence ID" value="VFU14755.1"/>
    <property type="molecule type" value="Genomic_DNA"/>
</dbReference>
<dbReference type="Gene3D" id="3.40.50.300">
    <property type="entry name" value="P-loop containing nucleotide triphosphate hydrolases"/>
    <property type="match status" value="1"/>
</dbReference>
<dbReference type="PANTHER" id="PTHR43553">
    <property type="entry name" value="HEAVY METAL TRANSPORTER"/>
    <property type="match status" value="1"/>
</dbReference>
<evidence type="ECO:0000256" key="1">
    <source>
        <dbReference type="ARBA" id="ARBA00022448"/>
    </source>
</evidence>